<dbReference type="InterPro" id="IPR015421">
    <property type="entry name" value="PyrdxlP-dep_Trfase_major"/>
</dbReference>
<dbReference type="AlphaFoldDB" id="A0A261Y134"/>
<reference evidence="7 8" key="1">
    <citation type="journal article" date="2017" name="Mycologia">
        <title>Bifiguratus adelaidae, gen. et sp. nov., a new member of Mucoromycotina in endophytic and soil-dwelling habitats.</title>
        <authorList>
            <person name="Torres-Cruz T.J."/>
            <person name="Billingsley Tobias T.L."/>
            <person name="Almatruk M."/>
            <person name="Hesse C."/>
            <person name="Kuske C.R."/>
            <person name="Desiro A."/>
            <person name="Benucci G.M."/>
            <person name="Bonito G."/>
            <person name="Stajich J.E."/>
            <person name="Dunlap C."/>
            <person name="Arnold A.E."/>
            <person name="Porras-Alfaro A."/>
        </authorList>
    </citation>
    <scope>NUCLEOTIDE SEQUENCE [LARGE SCALE GENOMIC DNA]</scope>
    <source>
        <strain evidence="7 8">AZ0501</strain>
    </source>
</reference>
<evidence type="ECO:0000256" key="5">
    <source>
        <dbReference type="PIRSR" id="PIRSR017617-1"/>
    </source>
</evidence>
<evidence type="ECO:0000313" key="8">
    <source>
        <dbReference type="Proteomes" id="UP000242875"/>
    </source>
</evidence>
<dbReference type="Pfam" id="PF01212">
    <property type="entry name" value="Beta_elim_lyase"/>
    <property type="match status" value="1"/>
</dbReference>
<comment type="caution">
    <text evidence="7">The sequence shown here is derived from an EMBL/GenBank/DDBJ whole genome shotgun (WGS) entry which is preliminary data.</text>
</comment>
<dbReference type="Proteomes" id="UP000242875">
    <property type="component" value="Unassembled WGS sequence"/>
</dbReference>
<dbReference type="NCBIfam" id="NF041359">
    <property type="entry name" value="GntG_guanitoxin"/>
    <property type="match status" value="1"/>
</dbReference>
<organism evidence="7 8">
    <name type="scientific">Bifiguratus adelaidae</name>
    <dbReference type="NCBI Taxonomy" id="1938954"/>
    <lineage>
        <taxon>Eukaryota</taxon>
        <taxon>Fungi</taxon>
        <taxon>Fungi incertae sedis</taxon>
        <taxon>Mucoromycota</taxon>
        <taxon>Mucoromycotina</taxon>
        <taxon>Endogonomycetes</taxon>
        <taxon>Endogonales</taxon>
        <taxon>Endogonales incertae sedis</taxon>
        <taxon>Bifiguratus</taxon>
    </lineage>
</organism>
<comment type="cofactor">
    <cofactor evidence="1">
        <name>pyridoxal 5'-phosphate</name>
        <dbReference type="ChEBI" id="CHEBI:597326"/>
    </cofactor>
</comment>
<dbReference type="EMBL" id="MVBO01000046">
    <property type="protein sequence ID" value="OZJ04301.1"/>
    <property type="molecule type" value="Genomic_DNA"/>
</dbReference>
<gene>
    <name evidence="7" type="ORF">BZG36_02593</name>
</gene>
<protein>
    <recommendedName>
        <fullName evidence="6">Aromatic amino acid beta-eliminating lyase/threonine aldolase domain-containing protein</fullName>
    </recommendedName>
</protein>
<dbReference type="GO" id="GO:0006545">
    <property type="term" value="P:glycine biosynthetic process"/>
    <property type="evidence" value="ECO:0007669"/>
    <property type="project" value="TreeGrafter"/>
</dbReference>
<dbReference type="InterPro" id="IPR001597">
    <property type="entry name" value="ArAA_b-elim_lyase/Thr_aldolase"/>
</dbReference>
<evidence type="ECO:0000256" key="2">
    <source>
        <dbReference type="ARBA" id="ARBA00006966"/>
    </source>
</evidence>
<accession>A0A261Y134</accession>
<comment type="similarity">
    <text evidence="2">Belongs to the threonine aldolase family.</text>
</comment>
<dbReference type="Gene3D" id="3.90.1150.10">
    <property type="entry name" value="Aspartate Aminotransferase, domain 1"/>
    <property type="match status" value="1"/>
</dbReference>
<dbReference type="GO" id="GO:0008732">
    <property type="term" value="F:L-allo-threonine aldolase activity"/>
    <property type="evidence" value="ECO:0007669"/>
    <property type="project" value="TreeGrafter"/>
</dbReference>
<name>A0A261Y134_9FUNG</name>
<keyword evidence="3" id="KW-0663">Pyridoxal phosphate</keyword>
<feature type="modified residue" description="N6-(pyridoxal phosphate)lysine" evidence="5">
    <location>
        <position position="220"/>
    </location>
</feature>
<dbReference type="FunFam" id="3.40.640.10:FF:000030">
    <property type="entry name" value="Low-specificity L-threonine aldolase"/>
    <property type="match status" value="1"/>
</dbReference>
<dbReference type="InterPro" id="IPR015422">
    <property type="entry name" value="PyrdxlP-dep_Trfase_small"/>
</dbReference>
<dbReference type="OrthoDB" id="10261951at2759"/>
<evidence type="ECO:0000256" key="3">
    <source>
        <dbReference type="ARBA" id="ARBA00022898"/>
    </source>
</evidence>
<dbReference type="GO" id="GO:0006567">
    <property type="term" value="P:L-threonine catabolic process"/>
    <property type="evidence" value="ECO:0007669"/>
    <property type="project" value="TreeGrafter"/>
</dbReference>
<evidence type="ECO:0000256" key="4">
    <source>
        <dbReference type="ARBA" id="ARBA00023239"/>
    </source>
</evidence>
<evidence type="ECO:0000313" key="7">
    <source>
        <dbReference type="EMBL" id="OZJ04301.1"/>
    </source>
</evidence>
<dbReference type="PANTHER" id="PTHR48097:SF9">
    <property type="entry name" value="L-THREONINE ALDOLASE"/>
    <property type="match status" value="1"/>
</dbReference>
<keyword evidence="4" id="KW-0456">Lyase</keyword>
<dbReference type="Gene3D" id="3.40.640.10">
    <property type="entry name" value="Type I PLP-dependent aspartate aminotransferase-like (Major domain)"/>
    <property type="match status" value="1"/>
</dbReference>
<evidence type="ECO:0000256" key="1">
    <source>
        <dbReference type="ARBA" id="ARBA00001933"/>
    </source>
</evidence>
<evidence type="ECO:0000259" key="6">
    <source>
        <dbReference type="Pfam" id="PF01212"/>
    </source>
</evidence>
<proteinExistence type="inferred from homology"/>
<dbReference type="GO" id="GO:0005829">
    <property type="term" value="C:cytosol"/>
    <property type="evidence" value="ECO:0007669"/>
    <property type="project" value="TreeGrafter"/>
</dbReference>
<keyword evidence="8" id="KW-1185">Reference proteome</keyword>
<feature type="domain" description="Aromatic amino acid beta-eliminating lyase/threonine aldolase" evidence="6">
    <location>
        <begin position="24"/>
        <end position="306"/>
    </location>
</feature>
<dbReference type="InterPro" id="IPR015424">
    <property type="entry name" value="PyrdxlP-dep_Trfase"/>
</dbReference>
<sequence length="360" mass="39298">MVYAIATPPPSRRASFSKDKRVCDVRSDTFTEPTDDMYEMMKNASRGDDVYGEDTSTLHLETKVADLCKKQAALFCATGTMTNQIALRAALFQPPHSILCDHRSHVYLWEAGGIAYHSQAQVTPVIPKNGHHLILQDIQKAIIPPLSGLTAPTKVISLENTLNGTIMPLQDLAEISAFARQRGIWMHCDGARLWHVVAATGVPIHEWVQYFDSISLCLSKGMGAPIGSILVGGKDFIAKARDLRKLFGGGWRQSGGLAHVAEWTLSNVWPQLPATHAMATRLAEGLQAQGVRITTPVETNMVFIDTAPIGVHITDLAVYLADKGVRLGGSSPTEARLVIHYQIEPWAIDAIIDAVQALKH</sequence>
<dbReference type="PIRSF" id="PIRSF017617">
    <property type="entry name" value="Thr_aldolase"/>
    <property type="match status" value="1"/>
</dbReference>
<dbReference type="InterPro" id="IPR023603">
    <property type="entry name" value="Low_specificity_L-TA-like"/>
</dbReference>
<dbReference type="SUPFAM" id="SSF53383">
    <property type="entry name" value="PLP-dependent transferases"/>
    <property type="match status" value="1"/>
</dbReference>
<dbReference type="PANTHER" id="PTHR48097">
    <property type="entry name" value="L-THREONINE ALDOLASE-RELATED"/>
    <property type="match status" value="1"/>
</dbReference>